<protein>
    <submittedName>
        <fullName evidence="2">Sigma factor-like helix-turn-helix DNA-binding protein</fullName>
    </submittedName>
</protein>
<dbReference type="Pfam" id="PF08281">
    <property type="entry name" value="Sigma70_r4_2"/>
    <property type="match status" value="1"/>
</dbReference>
<evidence type="ECO:0000313" key="3">
    <source>
        <dbReference type="Proteomes" id="UP001568358"/>
    </source>
</evidence>
<proteinExistence type="predicted"/>
<dbReference type="Proteomes" id="UP001568358">
    <property type="component" value="Unassembled WGS sequence"/>
</dbReference>
<evidence type="ECO:0000313" key="2">
    <source>
        <dbReference type="EMBL" id="MEZ6852777.1"/>
    </source>
</evidence>
<keyword evidence="3" id="KW-1185">Reference proteome</keyword>
<name>A0ABV4JRX0_9BACT</name>
<feature type="domain" description="RNA polymerase sigma factor 70 region 4 type 2" evidence="1">
    <location>
        <begin position="86"/>
        <end position="121"/>
    </location>
</feature>
<comment type="caution">
    <text evidence="2">The sequence shown here is derived from an EMBL/GenBank/DDBJ whole genome shotgun (WGS) entry which is preliminary data.</text>
</comment>
<organism evidence="2 3">
    <name type="scientific">Halodesulfovibrio aestuarii</name>
    <dbReference type="NCBI Taxonomy" id="126333"/>
    <lineage>
        <taxon>Bacteria</taxon>
        <taxon>Pseudomonadati</taxon>
        <taxon>Thermodesulfobacteriota</taxon>
        <taxon>Desulfovibrionia</taxon>
        <taxon>Desulfovibrionales</taxon>
        <taxon>Desulfovibrionaceae</taxon>
        <taxon>Halodesulfovibrio</taxon>
    </lineage>
</organism>
<reference evidence="2 3" key="1">
    <citation type="submission" date="2024-07" db="EMBL/GenBank/DDBJ databases">
        <title>Active virus-host system and metabolic interactions in a Lokiarchaeon culture.</title>
        <authorList>
            <person name="Ponce Toledo R.I."/>
            <person name="Rodrigues Oliveira T."/>
            <person name="Schleper C."/>
        </authorList>
    </citation>
    <scope>NUCLEOTIDE SEQUENCE [LARGE SCALE GENOMIC DNA]</scope>
    <source>
        <strain evidence="2 3">B35</strain>
    </source>
</reference>
<dbReference type="SUPFAM" id="SSF46689">
    <property type="entry name" value="Homeodomain-like"/>
    <property type="match status" value="1"/>
</dbReference>
<dbReference type="EMBL" id="JBFSOO010000003">
    <property type="protein sequence ID" value="MEZ6852777.1"/>
    <property type="molecule type" value="Genomic_DNA"/>
</dbReference>
<dbReference type="InterPro" id="IPR036388">
    <property type="entry name" value="WH-like_DNA-bd_sf"/>
</dbReference>
<dbReference type="InterPro" id="IPR009057">
    <property type="entry name" value="Homeodomain-like_sf"/>
</dbReference>
<gene>
    <name evidence="2" type="ORF">AB2Z07_04400</name>
</gene>
<accession>A0ABV4JRX0</accession>
<dbReference type="InterPro" id="IPR013249">
    <property type="entry name" value="RNA_pol_sigma70_r4_t2"/>
</dbReference>
<sequence length="127" mass="14443">MQPEKAYLPATAQGIADVIGFEKTMALVRGKRQSKCRSLYVPAPDRMKPSHWLVQTIGKESARDLATEYAGEPLTIPKCSSVTKLERNRQIIQMREQGMTHQDVARAMDMSVSSVKTVYYRWLKAQR</sequence>
<dbReference type="RefSeq" id="WP_371150046.1">
    <property type="nucleotide sequence ID" value="NZ_JBFSOO010000003.1"/>
</dbReference>
<dbReference type="Gene3D" id="1.10.10.10">
    <property type="entry name" value="Winged helix-like DNA-binding domain superfamily/Winged helix DNA-binding domain"/>
    <property type="match status" value="1"/>
</dbReference>
<evidence type="ECO:0000259" key="1">
    <source>
        <dbReference type="Pfam" id="PF08281"/>
    </source>
</evidence>